<protein>
    <submittedName>
        <fullName evidence="9">SF3a splicing factor complex subunit PRP9</fullName>
    </submittedName>
</protein>
<feature type="coiled-coil region" evidence="7">
    <location>
        <begin position="109"/>
        <end position="140"/>
    </location>
</feature>
<evidence type="ECO:0000256" key="2">
    <source>
        <dbReference type="ARBA" id="ARBA00008776"/>
    </source>
</evidence>
<accession>A0A8B8UNJ7</accession>
<sequence>MNLLETRRSLLEDMEIIENAIAERIQRNPELYYHYIQESSKVFPDTKLPRSSLIAENKIYKFKKVKRKRKQVILQQHEINLFLQDYREKQQNFNRINGPEGTQEDDKDLPSFEEKLQQFEEELKNEDENFELDINSKRDKYALFSSSSDPSKRTNILSDRARDLDLNGIFTRDEQYGEYMEMEQFHSLWLNVIKRSDCSLLQFLDVVELFLDDKKYLLTPPMDRKNDRYMAFLVKLSKYVETFFFKSYALFDREIVENLTKSDLEHSYCRGSLKSETKGIYCPFCSKWFKTFPVFESHLVGKSHKKNESKRREFVYSEYKLHRYLKYLKDEFSRTRSFVERKLAFTANERMAEMDILTQKYEAPAYDLTEKEGDEQGDGRQRDDQPQEEYLFGKSFDMPLGPDGLPMPYWLYKLHGLDREYRCEICSNKIYNGRRTFERHFNEERHLYHLRCLGIEPSPVFKGITKITEAQKLWKNMQGQPQLISSIAAVLTKPNLSQPKLPTELELEEEDEEGNVMSKKVYDELKKQGLV</sequence>
<dbReference type="Pfam" id="PF11931">
    <property type="entry name" value="SF3a60_Prp9_C"/>
    <property type="match status" value="1"/>
</dbReference>
<dbReference type="SMART" id="SM00355">
    <property type="entry name" value="ZnF_C2H2"/>
    <property type="match status" value="2"/>
</dbReference>
<evidence type="ECO:0000256" key="4">
    <source>
        <dbReference type="ARBA" id="ARBA00022771"/>
    </source>
</evidence>
<keyword evidence="7" id="KW-0175">Coiled coil</keyword>
<reference evidence="9" key="2">
    <citation type="submission" date="2020-01" db="EMBL/GenBank/DDBJ databases">
        <title>Population-level Yeast Reference Genomes.</title>
        <authorList>
            <person name="Yue J.-X."/>
        </authorList>
    </citation>
    <scope>NUCLEOTIDE SEQUENCE</scope>
    <source>
        <strain evidence="9">CBS432</strain>
    </source>
</reference>
<dbReference type="Gene3D" id="3.30.160.60">
    <property type="entry name" value="Classic Zinc Finger"/>
    <property type="match status" value="1"/>
</dbReference>
<comment type="subcellular location">
    <subcellularLocation>
        <location evidence="1">Nucleus</location>
    </subcellularLocation>
</comment>
<reference evidence="9" key="3">
    <citation type="submission" date="2025-07" db="EMBL/GenBank/DDBJ databases">
        <authorList>
            <consortium name="NCBI Genome Project"/>
        </authorList>
    </citation>
    <scope>NUCLEOTIDE SEQUENCE</scope>
    <source>
        <strain evidence="9">CBS432</strain>
    </source>
</reference>
<dbReference type="SMART" id="SM00451">
    <property type="entry name" value="ZnF_U1"/>
    <property type="match status" value="2"/>
</dbReference>
<dbReference type="InterPro" id="IPR000690">
    <property type="entry name" value="Matrin/U1-C_Znf_C2H2"/>
</dbReference>
<dbReference type="InterPro" id="IPR051421">
    <property type="entry name" value="RNA_Proc_DNA_Dmg_Regulator"/>
</dbReference>
<dbReference type="GO" id="GO:0003723">
    <property type="term" value="F:RNA binding"/>
    <property type="evidence" value="ECO:0007669"/>
    <property type="project" value="InterPro"/>
</dbReference>
<evidence type="ECO:0000313" key="9">
    <source>
        <dbReference type="RefSeq" id="XP_033765231.1"/>
    </source>
</evidence>
<dbReference type="InterPro" id="IPR003604">
    <property type="entry name" value="Matrin/U1-like-C_Znf_C2H2"/>
</dbReference>
<reference evidence="9" key="1">
    <citation type="journal article" date="2017" name="Nat. Genet.">
        <title>Contrasting evolutionary genome dynamics between domesticated and wild yeasts.</title>
        <authorList>
            <person name="Yue J.X."/>
            <person name="Li J."/>
            <person name="Aigrain L."/>
            <person name="Hallin J."/>
            <person name="Persson K."/>
            <person name="Oliver K."/>
            <person name="Bergstrom A."/>
            <person name="Coupland P."/>
            <person name="Warringer J."/>
            <person name="Lagomarsino M.C."/>
            <person name="Fischer G."/>
            <person name="Durbin R."/>
            <person name="Liti G."/>
        </authorList>
    </citation>
    <scope>NUCLEOTIDE SEQUENCE</scope>
    <source>
        <strain evidence="9">CBS432</strain>
    </source>
</reference>
<dbReference type="PANTHER" id="PTHR12786">
    <property type="entry name" value="SPLICING FACTOR SF3A-RELATED"/>
    <property type="match status" value="1"/>
</dbReference>
<dbReference type="PROSITE" id="PS50171">
    <property type="entry name" value="ZF_MATRIN"/>
    <property type="match status" value="2"/>
</dbReference>
<name>A0A8B8UNJ7_SACPA</name>
<dbReference type="InterPro" id="IPR036236">
    <property type="entry name" value="Znf_C2H2_sf"/>
</dbReference>
<dbReference type="InterPro" id="IPR022755">
    <property type="entry name" value="Znf_C2H2_jaz"/>
</dbReference>
<reference evidence="9" key="4">
    <citation type="submission" date="2025-08" db="UniProtKB">
        <authorList>
            <consortium name="RefSeq"/>
        </authorList>
    </citation>
    <scope>IDENTIFICATION</scope>
    <source>
        <strain evidence="9">CBS432</strain>
    </source>
</reference>
<dbReference type="PROSITE" id="PS00028">
    <property type="entry name" value="ZINC_FINGER_C2H2_1"/>
    <property type="match status" value="1"/>
</dbReference>
<keyword evidence="5" id="KW-0862">Zinc</keyword>
<dbReference type="InterPro" id="IPR031590">
    <property type="entry name" value="PRP9_N"/>
</dbReference>
<dbReference type="InterPro" id="IPR013087">
    <property type="entry name" value="Znf_C2H2_type"/>
</dbReference>
<dbReference type="InterPro" id="IPR031774">
    <property type="entry name" value="SF3A3_dom"/>
</dbReference>
<dbReference type="Pfam" id="PF12171">
    <property type="entry name" value="zf-C2H2_jaz"/>
    <property type="match status" value="1"/>
</dbReference>
<evidence type="ECO:0000256" key="3">
    <source>
        <dbReference type="ARBA" id="ARBA00022723"/>
    </source>
</evidence>
<evidence type="ECO:0000256" key="6">
    <source>
        <dbReference type="ARBA" id="ARBA00023242"/>
    </source>
</evidence>
<dbReference type="GO" id="GO:0000398">
    <property type="term" value="P:mRNA splicing, via spliceosome"/>
    <property type="evidence" value="ECO:0007669"/>
    <property type="project" value="InterPro"/>
</dbReference>
<dbReference type="PANTHER" id="PTHR12786:SF2">
    <property type="entry name" value="SPLICING FACTOR 3A SUBUNIT 3"/>
    <property type="match status" value="1"/>
</dbReference>
<proteinExistence type="inferred from homology"/>
<evidence type="ECO:0000256" key="7">
    <source>
        <dbReference type="SAM" id="Coils"/>
    </source>
</evidence>
<dbReference type="GeneID" id="54629445"/>
<dbReference type="KEGG" id="spao:SPAR_D01980"/>
<keyword evidence="4" id="KW-0863">Zinc-finger</keyword>
<keyword evidence="6" id="KW-0539">Nucleus</keyword>
<dbReference type="InterPro" id="IPR024598">
    <property type="entry name" value="SF3a60/Prp9_C"/>
</dbReference>
<keyword evidence="3" id="KW-0479">Metal-binding</keyword>
<feature type="domain" description="Matrin-type" evidence="8">
    <location>
        <begin position="421"/>
        <end position="452"/>
    </location>
</feature>
<organism evidence="9">
    <name type="scientific">Saccharomyces paradoxus</name>
    <name type="common">Yeast</name>
    <name type="synonym">Saccharomyces douglasii</name>
    <dbReference type="NCBI Taxonomy" id="27291"/>
    <lineage>
        <taxon>Eukaryota</taxon>
        <taxon>Fungi</taxon>
        <taxon>Dikarya</taxon>
        <taxon>Ascomycota</taxon>
        <taxon>Saccharomycotina</taxon>
        <taxon>Saccharomycetes</taxon>
        <taxon>Saccharomycetales</taxon>
        <taxon>Saccharomycetaceae</taxon>
        <taxon>Saccharomyces</taxon>
    </lineage>
</organism>
<gene>
    <name evidence="9" type="primary">PRP9</name>
    <name evidence="9" type="ORF">SPAR_D01980</name>
</gene>
<dbReference type="Pfam" id="PF16837">
    <property type="entry name" value="SF3A3"/>
    <property type="match status" value="1"/>
</dbReference>
<dbReference type="Pfam" id="PF16958">
    <property type="entry name" value="PRP9_N"/>
    <property type="match status" value="1"/>
</dbReference>
<evidence type="ECO:0000256" key="5">
    <source>
        <dbReference type="ARBA" id="ARBA00022833"/>
    </source>
</evidence>
<evidence type="ECO:0000259" key="8">
    <source>
        <dbReference type="PROSITE" id="PS50171"/>
    </source>
</evidence>
<dbReference type="GO" id="GO:0008270">
    <property type="term" value="F:zinc ion binding"/>
    <property type="evidence" value="ECO:0007669"/>
    <property type="project" value="UniProtKB-KW"/>
</dbReference>
<dbReference type="AlphaFoldDB" id="A0A8B8UNJ7"/>
<evidence type="ECO:0000256" key="1">
    <source>
        <dbReference type="ARBA" id="ARBA00004123"/>
    </source>
</evidence>
<dbReference type="VEuPathDB" id="FungiDB:SPAR_D01980"/>
<dbReference type="RefSeq" id="XP_033765231.1">
    <property type="nucleotide sequence ID" value="XM_033909340.1"/>
</dbReference>
<dbReference type="OrthoDB" id="2160351at2759"/>
<comment type="similarity">
    <text evidence="2">Belongs to the SF3A3 family.</text>
</comment>
<dbReference type="GO" id="GO:0005681">
    <property type="term" value="C:spliceosomal complex"/>
    <property type="evidence" value="ECO:0007669"/>
    <property type="project" value="InterPro"/>
</dbReference>
<dbReference type="SUPFAM" id="SSF57667">
    <property type="entry name" value="beta-beta-alpha zinc fingers"/>
    <property type="match status" value="1"/>
</dbReference>
<feature type="domain" description="Matrin-type" evidence="8">
    <location>
        <begin position="280"/>
        <end position="310"/>
    </location>
</feature>